<sequence length="93" mass="10551">MILSLMVGGAGQIVWWTVRSRMASTLSLFWVLGCCGVTEITACSMEVHQVFLLPYLLQKMKHGSGVWLEPRVSPYWPALSLCRCYLFRSCCVF</sequence>
<evidence type="ECO:0008006" key="3">
    <source>
        <dbReference type="Google" id="ProtNLM"/>
    </source>
</evidence>
<dbReference type="AlphaFoldDB" id="A0AAV5FRI9"/>
<dbReference type="Proteomes" id="UP001054889">
    <property type="component" value="Unassembled WGS sequence"/>
</dbReference>
<accession>A0AAV5FRI9</accession>
<reference evidence="1" key="2">
    <citation type="submission" date="2021-12" db="EMBL/GenBank/DDBJ databases">
        <title>Resequencing data analysis of finger millet.</title>
        <authorList>
            <person name="Hatakeyama M."/>
            <person name="Aluri S."/>
            <person name="Balachadran M.T."/>
            <person name="Sivarajan S.R."/>
            <person name="Poveda L."/>
            <person name="Shimizu-Inatsugi R."/>
            <person name="Schlapbach R."/>
            <person name="Sreeman S.M."/>
            <person name="Shimizu K.K."/>
        </authorList>
    </citation>
    <scope>NUCLEOTIDE SEQUENCE</scope>
</reference>
<proteinExistence type="predicted"/>
<comment type="caution">
    <text evidence="1">The sequence shown here is derived from an EMBL/GenBank/DDBJ whole genome shotgun (WGS) entry which is preliminary data.</text>
</comment>
<keyword evidence="2" id="KW-1185">Reference proteome</keyword>
<gene>
    <name evidence="1" type="primary">gb25971</name>
    <name evidence="1" type="ORF">PR202_gb25971</name>
</gene>
<dbReference type="EMBL" id="BQKI01000093">
    <property type="protein sequence ID" value="GJN37050.1"/>
    <property type="molecule type" value="Genomic_DNA"/>
</dbReference>
<name>A0AAV5FRI9_ELECO</name>
<protein>
    <recommendedName>
        <fullName evidence="3">Secreted protein</fullName>
    </recommendedName>
</protein>
<evidence type="ECO:0000313" key="1">
    <source>
        <dbReference type="EMBL" id="GJN37050.1"/>
    </source>
</evidence>
<organism evidence="1 2">
    <name type="scientific">Eleusine coracana subsp. coracana</name>
    <dbReference type="NCBI Taxonomy" id="191504"/>
    <lineage>
        <taxon>Eukaryota</taxon>
        <taxon>Viridiplantae</taxon>
        <taxon>Streptophyta</taxon>
        <taxon>Embryophyta</taxon>
        <taxon>Tracheophyta</taxon>
        <taxon>Spermatophyta</taxon>
        <taxon>Magnoliopsida</taxon>
        <taxon>Liliopsida</taxon>
        <taxon>Poales</taxon>
        <taxon>Poaceae</taxon>
        <taxon>PACMAD clade</taxon>
        <taxon>Chloridoideae</taxon>
        <taxon>Cynodonteae</taxon>
        <taxon>Eleusininae</taxon>
        <taxon>Eleusine</taxon>
    </lineage>
</organism>
<evidence type="ECO:0000313" key="2">
    <source>
        <dbReference type="Proteomes" id="UP001054889"/>
    </source>
</evidence>
<reference evidence="1" key="1">
    <citation type="journal article" date="2018" name="DNA Res.">
        <title>Multiple hybrid de novo genome assembly of finger millet, an orphan allotetraploid crop.</title>
        <authorList>
            <person name="Hatakeyama M."/>
            <person name="Aluri S."/>
            <person name="Balachadran M.T."/>
            <person name="Sivarajan S.R."/>
            <person name="Patrignani A."/>
            <person name="Gruter S."/>
            <person name="Poveda L."/>
            <person name="Shimizu-Inatsugi R."/>
            <person name="Baeten J."/>
            <person name="Francoijs K.J."/>
            <person name="Nataraja K.N."/>
            <person name="Reddy Y.A.N."/>
            <person name="Phadnis S."/>
            <person name="Ravikumar R.L."/>
            <person name="Schlapbach R."/>
            <person name="Sreeman S.M."/>
            <person name="Shimizu K.K."/>
        </authorList>
    </citation>
    <scope>NUCLEOTIDE SEQUENCE</scope>
</reference>